<evidence type="ECO:0008006" key="3">
    <source>
        <dbReference type="Google" id="ProtNLM"/>
    </source>
</evidence>
<dbReference type="Proteomes" id="UP000235145">
    <property type="component" value="Unassembled WGS sequence"/>
</dbReference>
<gene>
    <name evidence="1" type="ORF">LSAT_V11C400196810</name>
</gene>
<dbReference type="SUPFAM" id="SSF50249">
    <property type="entry name" value="Nucleic acid-binding proteins"/>
    <property type="match status" value="1"/>
</dbReference>
<comment type="caution">
    <text evidence="1">The sequence shown here is derived from an EMBL/GenBank/DDBJ whole genome shotgun (WGS) entry which is preliminary data.</text>
</comment>
<evidence type="ECO:0000313" key="2">
    <source>
        <dbReference type="Proteomes" id="UP000235145"/>
    </source>
</evidence>
<protein>
    <recommendedName>
        <fullName evidence="3">DUF223 domain-containing protein</fullName>
    </recommendedName>
</protein>
<keyword evidence="2" id="KW-1185">Reference proteome</keyword>
<dbReference type="Gene3D" id="2.40.50.140">
    <property type="entry name" value="Nucleic acid-binding proteins"/>
    <property type="match status" value="1"/>
</dbReference>
<evidence type="ECO:0000313" key="1">
    <source>
        <dbReference type="EMBL" id="KAJ0212122.1"/>
    </source>
</evidence>
<reference evidence="1 2" key="1">
    <citation type="journal article" date="2017" name="Nat. Commun.">
        <title>Genome assembly with in vitro proximity ligation data and whole-genome triplication in lettuce.</title>
        <authorList>
            <person name="Reyes-Chin-Wo S."/>
            <person name="Wang Z."/>
            <person name="Yang X."/>
            <person name="Kozik A."/>
            <person name="Arikit S."/>
            <person name="Song C."/>
            <person name="Xia L."/>
            <person name="Froenicke L."/>
            <person name="Lavelle D.O."/>
            <person name="Truco M.J."/>
            <person name="Xia R."/>
            <person name="Zhu S."/>
            <person name="Xu C."/>
            <person name="Xu H."/>
            <person name="Xu X."/>
            <person name="Cox K."/>
            <person name="Korf I."/>
            <person name="Meyers B.C."/>
            <person name="Michelmore R.W."/>
        </authorList>
    </citation>
    <scope>NUCLEOTIDE SEQUENCE [LARGE SCALE GENOMIC DNA]</scope>
    <source>
        <strain evidence="2">cv. Salinas</strain>
        <tissue evidence="1">Seedlings</tissue>
    </source>
</reference>
<organism evidence="1 2">
    <name type="scientific">Lactuca sativa</name>
    <name type="common">Garden lettuce</name>
    <dbReference type="NCBI Taxonomy" id="4236"/>
    <lineage>
        <taxon>Eukaryota</taxon>
        <taxon>Viridiplantae</taxon>
        <taxon>Streptophyta</taxon>
        <taxon>Embryophyta</taxon>
        <taxon>Tracheophyta</taxon>
        <taxon>Spermatophyta</taxon>
        <taxon>Magnoliopsida</taxon>
        <taxon>eudicotyledons</taxon>
        <taxon>Gunneridae</taxon>
        <taxon>Pentapetalae</taxon>
        <taxon>asterids</taxon>
        <taxon>campanulids</taxon>
        <taxon>Asterales</taxon>
        <taxon>Asteraceae</taxon>
        <taxon>Cichorioideae</taxon>
        <taxon>Cichorieae</taxon>
        <taxon>Lactucinae</taxon>
        <taxon>Lactuca</taxon>
    </lineage>
</organism>
<dbReference type="AlphaFoldDB" id="A0A9R1VR12"/>
<sequence>MCLLSEFPKLFLHSLLPFLKSAFNCLQEMNKGNKVYLKNIEHIVDDSHIKVRVVKMWNFRKNNVVLAIEMIVIDVEGIKYHSRVFNQNFSRFCDLLKGGQTYIIIKPNMAALNNGFSAMGPVNGFVFVDFNSVIEQIGTRDSFFDVIGQAVSFRALDTSNLNPSNHYIKMTINYLQFVQLNVTIFGTQAHQISQ</sequence>
<dbReference type="EMBL" id="NBSK02000004">
    <property type="protein sequence ID" value="KAJ0212122.1"/>
    <property type="molecule type" value="Genomic_DNA"/>
</dbReference>
<name>A0A9R1VR12_LACSA</name>
<dbReference type="InterPro" id="IPR012340">
    <property type="entry name" value="NA-bd_OB-fold"/>
</dbReference>
<proteinExistence type="predicted"/>
<accession>A0A9R1VR12</accession>